<feature type="compositionally biased region" description="Polar residues" evidence="1">
    <location>
        <begin position="948"/>
        <end position="958"/>
    </location>
</feature>
<reference evidence="4" key="2">
    <citation type="submission" date="2015-07" db="EMBL/GenBank/DDBJ databases">
        <title>Contrasting host-pathogen interactions and genome evolution in two generalist and specialist microsporidian pathogens of mosquitoes.</title>
        <authorList>
            <consortium name="The Broad Institute Genomics Platform"/>
            <consortium name="The Broad Institute Genome Sequencing Center for Infectious Disease"/>
            <person name="Cuomo C.A."/>
            <person name="Sanscrainte N.D."/>
            <person name="Goldberg J.M."/>
            <person name="Heiman D."/>
            <person name="Young S."/>
            <person name="Zeng Q."/>
            <person name="Becnel J.J."/>
            <person name="Birren B.W."/>
        </authorList>
    </citation>
    <scope>NUCLEOTIDE SEQUENCE [LARGE SCALE GENOMIC DNA]</scope>
    <source>
        <strain evidence="4">USNM 41457</strain>
    </source>
</reference>
<feature type="signal peptide" evidence="2">
    <location>
        <begin position="1"/>
        <end position="18"/>
    </location>
</feature>
<gene>
    <name evidence="3" type="ORF">EDEG_03762</name>
</gene>
<accession>J9D2A6</accession>
<comment type="caution">
    <text evidence="3">The sequence shown here is derived from an EMBL/GenBank/DDBJ whole genome shotgun (WGS) entry which is preliminary data.</text>
</comment>
<sequence length="967" mass="114043">MLLVKMLLLITNLIFCYCSSLENDIAGYDSKSNTKYVLLTNLQPETMFTIRKTHFVKSFVADYVFKRIKKYTEIFESNNCRLYGNEQMLLKDFFIRIMKESLFDYFKKSIKKQEFFLNHDENHKFITFASENISKLLNTKYLKSDFFEAENISVDLKQSFYTYLQFSINFSEKSHKVFEDCAETIIYSVSEFLQINFLDFYHYKEYFKEEENSTNKLNLVPWDVLRMDSDQLAFEFFIEKLSESLKNVPLYSNVIINVHLNFSYTIEKTINSAIDKLASEKTSNTNIWSDSDLYANLETKVYEQIDWMLINGIYKVLLAQIQKKYTIEKYDIVFQEFARDNDYSELIRNQILVLKERNHCLKNISTDIFENFLLIINNYFETTWIKIFQRVVCKLKNFELYLVNSNELDEAPPIDKIKLSDRSEDFNHISSIYQCLKDYERAFQNIFDKFYSTTKKYIFVSNMCSQNFDENIRNLEKDVIYKFHLVYNLKILFPYLKLELKFLCLINKYKMLYNKYYSNKKMFKTDYKIIDTRLIENKKALKEISKSLYEFTQTKMFVIERIPQIEKKQSTTKTRDSVKRKRINKFSCNIEQLSETVENSDLHVYIISKIDLTSFSIDTEDFFYEIIAKNGSVSPEMEPKVIEGQNLSSSFANSESTIEKSSQESCEKPVTQLKQSKDKEPKKTKRKELNSSLSPRKSVTLKENNDAISMESVKQQNNSRGENIASSKPLESSQSAIKNFKKEYMSSQYNKNDLPSNIIDINEKKKGANIHKESYAPEIVPENSDQQKNIHCRVKMKKGQIQKNYSSKSDEESIFRRKKNSKTELEQYEKTTKNNILTQYDNIGVEKTIRVSDDHIVFKDNDNDELEKTNNDKSKKSICSKGYEIKTKQTEQTSIDKKYIEDQKSVVKINKHDMNSEPFSEVLRACSHGSVHEEPLNDDKIVKNKQDFTNATQNSGSDNLDAYFKKK</sequence>
<feature type="region of interest" description="Disordered" evidence="1">
    <location>
        <begin position="948"/>
        <end position="967"/>
    </location>
</feature>
<evidence type="ECO:0000256" key="1">
    <source>
        <dbReference type="SAM" id="MobiDB-lite"/>
    </source>
</evidence>
<feature type="region of interest" description="Disordered" evidence="1">
    <location>
        <begin position="646"/>
        <end position="733"/>
    </location>
</feature>
<evidence type="ECO:0000256" key="2">
    <source>
        <dbReference type="SAM" id="SignalP"/>
    </source>
</evidence>
<dbReference type="VEuPathDB" id="MicrosporidiaDB:EDEG_03762"/>
<organism evidence="3 4">
    <name type="scientific">Edhazardia aedis (strain USNM 41457)</name>
    <name type="common">Microsporidian parasite</name>
    <dbReference type="NCBI Taxonomy" id="1003232"/>
    <lineage>
        <taxon>Eukaryota</taxon>
        <taxon>Fungi</taxon>
        <taxon>Fungi incertae sedis</taxon>
        <taxon>Microsporidia</taxon>
        <taxon>Edhazardia</taxon>
    </lineage>
</organism>
<feature type="chain" id="PRO_5003821783" evidence="2">
    <location>
        <begin position="19"/>
        <end position="967"/>
    </location>
</feature>
<feature type="compositionally biased region" description="Basic and acidic residues" evidence="1">
    <location>
        <begin position="657"/>
        <end position="667"/>
    </location>
</feature>
<keyword evidence="2" id="KW-0732">Signal</keyword>
<evidence type="ECO:0000313" key="4">
    <source>
        <dbReference type="Proteomes" id="UP000003163"/>
    </source>
</evidence>
<dbReference type="InParanoid" id="J9D2A6"/>
<proteinExistence type="predicted"/>
<name>J9D2A6_EDHAE</name>
<reference evidence="3 4" key="1">
    <citation type="submission" date="2011-08" db="EMBL/GenBank/DDBJ databases">
        <authorList>
            <person name="Liu Z.J."/>
            <person name="Shi F.L."/>
            <person name="Lu J.Q."/>
            <person name="Li M."/>
            <person name="Wang Z.L."/>
        </authorList>
    </citation>
    <scope>NUCLEOTIDE SEQUENCE [LARGE SCALE GENOMIC DNA]</scope>
    <source>
        <strain evidence="3 4">USNM 41457</strain>
    </source>
</reference>
<dbReference type="EMBL" id="AFBI03000119">
    <property type="protein sequence ID" value="EJW01709.1"/>
    <property type="molecule type" value="Genomic_DNA"/>
</dbReference>
<feature type="compositionally biased region" description="Polar residues" evidence="1">
    <location>
        <begin position="646"/>
        <end position="656"/>
    </location>
</feature>
<evidence type="ECO:0000313" key="3">
    <source>
        <dbReference type="EMBL" id="EJW01709.1"/>
    </source>
</evidence>
<dbReference type="Proteomes" id="UP000003163">
    <property type="component" value="Unassembled WGS sequence"/>
</dbReference>
<keyword evidence="4" id="KW-1185">Reference proteome</keyword>
<dbReference type="HOGENOM" id="CLU_306293_0_0_1"/>
<feature type="compositionally biased region" description="Polar residues" evidence="1">
    <location>
        <begin position="712"/>
        <end position="733"/>
    </location>
</feature>
<dbReference type="AlphaFoldDB" id="J9D2A6"/>
<feature type="region of interest" description="Disordered" evidence="1">
    <location>
        <begin position="796"/>
        <end position="816"/>
    </location>
</feature>
<protein>
    <submittedName>
        <fullName evidence="3">Uncharacterized protein</fullName>
    </submittedName>
</protein>